<dbReference type="PATRIC" id="fig|1434118.4.peg.1920"/>
<evidence type="ECO:0000313" key="2">
    <source>
        <dbReference type="Proteomes" id="UP000033123"/>
    </source>
</evidence>
<evidence type="ECO:0000313" key="1">
    <source>
        <dbReference type="EMBL" id="AKB36107.1"/>
    </source>
</evidence>
<dbReference type="AlphaFoldDB" id="A0A0E3PMF1"/>
<organism evidence="1 2">
    <name type="scientific">Methanosarcina siciliae C2J</name>
    <dbReference type="NCBI Taxonomy" id="1434118"/>
    <lineage>
        <taxon>Archaea</taxon>
        <taxon>Methanobacteriati</taxon>
        <taxon>Methanobacteriota</taxon>
        <taxon>Stenosarchaea group</taxon>
        <taxon>Methanomicrobia</taxon>
        <taxon>Methanosarcinales</taxon>
        <taxon>Methanosarcinaceae</taxon>
        <taxon>Methanosarcina</taxon>
    </lineage>
</organism>
<reference evidence="1 2" key="1">
    <citation type="submission" date="2014-07" db="EMBL/GenBank/DDBJ databases">
        <title>Methanogenic archaea and the global carbon cycle.</title>
        <authorList>
            <person name="Henriksen J.R."/>
            <person name="Luke J."/>
            <person name="Reinhart S."/>
            <person name="Benedict M.N."/>
            <person name="Youngblut N.D."/>
            <person name="Metcalf M.E."/>
            <person name="Whitaker R.J."/>
            <person name="Metcalf W.W."/>
        </authorList>
    </citation>
    <scope>NUCLEOTIDE SEQUENCE [LARGE SCALE GENOMIC DNA]</scope>
    <source>
        <strain evidence="1 2">C2J</strain>
    </source>
</reference>
<dbReference type="KEGG" id="msj:MSSAC_1517"/>
<dbReference type="Proteomes" id="UP000033123">
    <property type="component" value="Chromosome"/>
</dbReference>
<name>A0A0E3PMF1_9EURY</name>
<protein>
    <submittedName>
        <fullName evidence="1">Uncharacterized protein</fullName>
    </submittedName>
</protein>
<sequence>MITRGFFEVQEYKISPQKTCPKCGEVIPVVGGYVGEE</sequence>
<dbReference type="EMBL" id="CP009508">
    <property type="protein sequence ID" value="AKB36107.1"/>
    <property type="molecule type" value="Genomic_DNA"/>
</dbReference>
<gene>
    <name evidence="1" type="ORF">MSSAC_1517</name>
</gene>
<accession>A0A0E3PMF1</accession>
<dbReference type="HOGENOM" id="CLU_3338524_0_0_2"/>
<dbReference type="STRING" id="1434118.MSSAC_1517"/>
<proteinExistence type="predicted"/>